<dbReference type="SUPFAM" id="SSF50475">
    <property type="entry name" value="FMN-binding split barrel"/>
    <property type="match status" value="1"/>
</dbReference>
<dbReference type="Gene3D" id="2.30.110.10">
    <property type="entry name" value="Electron Transport, Fmn-binding Protein, Chain A"/>
    <property type="match status" value="1"/>
</dbReference>
<keyword evidence="5" id="KW-1185">Reference proteome</keyword>
<organism evidence="4 5">
    <name type="scientific">SAR92 clade bacterium H455</name>
    <dbReference type="NCBI Taxonomy" id="2974818"/>
    <lineage>
        <taxon>Bacteria</taxon>
        <taxon>Pseudomonadati</taxon>
        <taxon>Pseudomonadota</taxon>
        <taxon>Gammaproteobacteria</taxon>
        <taxon>Cellvibrionales</taxon>
        <taxon>Porticoccaceae</taxon>
        <taxon>SAR92 clade</taxon>
    </lineage>
</organism>
<reference evidence="4" key="1">
    <citation type="submission" date="2022-08" db="EMBL/GenBank/DDBJ databases">
        <title>Catabolic pathway analysis in culturable SAR92 clade bacteria reveals their overlooked roles in DMSP degradation in coastal seas.</title>
        <authorList>
            <person name="He X."/>
            <person name="Zhang X."/>
            <person name="Zhang Y."/>
        </authorList>
    </citation>
    <scope>NUCLEOTIDE SEQUENCE</scope>
    <source>
        <strain evidence="4">H455</strain>
    </source>
</reference>
<protein>
    <submittedName>
        <fullName evidence="4">Flavin reductase family protein</fullName>
    </submittedName>
</protein>
<evidence type="ECO:0000313" key="5">
    <source>
        <dbReference type="Proteomes" id="UP001059934"/>
    </source>
</evidence>
<sequence>MNSEQAKELRQAFGHFATGVTVVTTMDSASENGLAKPLAMTANSFSSVSLDPPLILWSIDKNAQSFAAFERNEHFAVHILHAGQEALSTICATRNADKFADIEWQTGIGGIPIFKEFSARFQCRVEHRYEGGDHQIIVGRVLDYNCQNEPQQVQPLVFFKGKYCAVA</sequence>
<evidence type="ECO:0000313" key="4">
    <source>
        <dbReference type="EMBL" id="UVW35856.1"/>
    </source>
</evidence>
<evidence type="ECO:0000259" key="3">
    <source>
        <dbReference type="SMART" id="SM00903"/>
    </source>
</evidence>
<evidence type="ECO:0000256" key="2">
    <source>
        <dbReference type="ARBA" id="ARBA00023002"/>
    </source>
</evidence>
<dbReference type="Proteomes" id="UP001059934">
    <property type="component" value="Chromosome"/>
</dbReference>
<dbReference type="SMART" id="SM00903">
    <property type="entry name" value="Flavin_Reduct"/>
    <property type="match status" value="1"/>
</dbReference>
<dbReference type="PANTHER" id="PTHR30466:SF11">
    <property type="entry name" value="FLAVIN-DEPENDENT MONOOXYGENASE, REDUCTASE SUBUNIT HSAB"/>
    <property type="match status" value="1"/>
</dbReference>
<feature type="domain" description="Flavin reductase like" evidence="3">
    <location>
        <begin position="13"/>
        <end position="165"/>
    </location>
</feature>
<accession>A0ABY5TRZ5</accession>
<dbReference type="EMBL" id="CP103416">
    <property type="protein sequence ID" value="UVW35856.1"/>
    <property type="molecule type" value="Genomic_DNA"/>
</dbReference>
<dbReference type="Pfam" id="PF01613">
    <property type="entry name" value="Flavin_Reduct"/>
    <property type="match status" value="1"/>
</dbReference>
<dbReference type="InterPro" id="IPR050268">
    <property type="entry name" value="NADH-dep_flavin_reductase"/>
</dbReference>
<proteinExistence type="inferred from homology"/>
<keyword evidence="2" id="KW-0560">Oxidoreductase</keyword>
<dbReference type="PANTHER" id="PTHR30466">
    <property type="entry name" value="FLAVIN REDUCTASE"/>
    <property type="match status" value="1"/>
</dbReference>
<name>A0ABY5TRZ5_9GAMM</name>
<evidence type="ECO:0000256" key="1">
    <source>
        <dbReference type="ARBA" id="ARBA00008898"/>
    </source>
</evidence>
<dbReference type="InterPro" id="IPR002563">
    <property type="entry name" value="Flavin_Rdtase-like_dom"/>
</dbReference>
<gene>
    <name evidence="4" type="ORF">NYF23_04405</name>
</gene>
<comment type="similarity">
    <text evidence="1">Belongs to the non-flavoprotein flavin reductase family.</text>
</comment>
<dbReference type="InterPro" id="IPR012349">
    <property type="entry name" value="Split_barrel_FMN-bd"/>
</dbReference>